<gene>
    <name evidence="1" type="ORF">L210DRAFT_2004102</name>
</gene>
<proteinExistence type="predicted"/>
<keyword evidence="2" id="KW-1185">Reference proteome</keyword>
<reference evidence="1" key="1">
    <citation type="submission" date="2019-10" db="EMBL/GenBank/DDBJ databases">
        <authorList>
            <consortium name="DOE Joint Genome Institute"/>
            <person name="Kuo A."/>
            <person name="Miyauchi S."/>
            <person name="Kiss E."/>
            <person name="Drula E."/>
            <person name="Kohler A."/>
            <person name="Sanchez-Garcia M."/>
            <person name="Andreopoulos B."/>
            <person name="Barry K.W."/>
            <person name="Bonito G."/>
            <person name="Buee M."/>
            <person name="Carver A."/>
            <person name="Chen C."/>
            <person name="Cichocki N."/>
            <person name="Clum A."/>
            <person name="Culley D."/>
            <person name="Crous P.W."/>
            <person name="Fauchery L."/>
            <person name="Girlanda M."/>
            <person name="Hayes R."/>
            <person name="Keri Z."/>
            <person name="LaButti K."/>
            <person name="Lipzen A."/>
            <person name="Lombard V."/>
            <person name="Magnuson J."/>
            <person name="Maillard F."/>
            <person name="Morin E."/>
            <person name="Murat C."/>
            <person name="Nolan M."/>
            <person name="Ohm R."/>
            <person name="Pangilinan J."/>
            <person name="Pereira M."/>
            <person name="Perotto S."/>
            <person name="Peter M."/>
            <person name="Riley R."/>
            <person name="Sitrit Y."/>
            <person name="Stielow B."/>
            <person name="Szollosi G."/>
            <person name="Zifcakova L."/>
            <person name="Stursova M."/>
            <person name="Spatafora J.W."/>
            <person name="Tedersoo L."/>
            <person name="Vaario L.-M."/>
            <person name="Yamada A."/>
            <person name="Yan M."/>
            <person name="Wang P."/>
            <person name="Xu J."/>
            <person name="Bruns T."/>
            <person name="Baldrian P."/>
            <person name="Vilgalys R."/>
            <person name="Henrissat B."/>
            <person name="Grigoriev I.V."/>
            <person name="Hibbett D."/>
            <person name="Nagy L.G."/>
            <person name="Martin F.M."/>
        </authorList>
    </citation>
    <scope>NUCLEOTIDE SEQUENCE</scope>
    <source>
        <strain evidence="1">BED1</strain>
    </source>
</reference>
<accession>A0AAD4C812</accession>
<reference evidence="1" key="2">
    <citation type="journal article" date="2020" name="Nat. Commun.">
        <title>Large-scale genome sequencing of mycorrhizal fungi provides insights into the early evolution of symbiotic traits.</title>
        <authorList>
            <person name="Miyauchi S."/>
            <person name="Kiss E."/>
            <person name="Kuo A."/>
            <person name="Drula E."/>
            <person name="Kohler A."/>
            <person name="Sanchez-Garcia M."/>
            <person name="Morin E."/>
            <person name="Andreopoulos B."/>
            <person name="Barry K.W."/>
            <person name="Bonito G."/>
            <person name="Buee M."/>
            <person name="Carver A."/>
            <person name="Chen C."/>
            <person name="Cichocki N."/>
            <person name="Clum A."/>
            <person name="Culley D."/>
            <person name="Crous P.W."/>
            <person name="Fauchery L."/>
            <person name="Girlanda M."/>
            <person name="Hayes R.D."/>
            <person name="Keri Z."/>
            <person name="LaButti K."/>
            <person name="Lipzen A."/>
            <person name="Lombard V."/>
            <person name="Magnuson J."/>
            <person name="Maillard F."/>
            <person name="Murat C."/>
            <person name="Nolan M."/>
            <person name="Ohm R.A."/>
            <person name="Pangilinan J."/>
            <person name="Pereira M.F."/>
            <person name="Perotto S."/>
            <person name="Peter M."/>
            <person name="Pfister S."/>
            <person name="Riley R."/>
            <person name="Sitrit Y."/>
            <person name="Stielow J.B."/>
            <person name="Szollosi G."/>
            <person name="Zifcakova L."/>
            <person name="Stursova M."/>
            <person name="Spatafora J.W."/>
            <person name="Tedersoo L."/>
            <person name="Vaario L.M."/>
            <person name="Yamada A."/>
            <person name="Yan M."/>
            <person name="Wang P."/>
            <person name="Xu J."/>
            <person name="Bruns T."/>
            <person name="Baldrian P."/>
            <person name="Vilgalys R."/>
            <person name="Dunand C."/>
            <person name="Henrissat B."/>
            <person name="Grigoriev I.V."/>
            <person name="Hibbett D."/>
            <person name="Nagy L.G."/>
            <person name="Martin F.M."/>
        </authorList>
    </citation>
    <scope>NUCLEOTIDE SEQUENCE</scope>
    <source>
        <strain evidence="1">BED1</strain>
    </source>
</reference>
<dbReference type="EMBL" id="WHUW01000001">
    <property type="protein sequence ID" value="KAF8451967.1"/>
    <property type="molecule type" value="Genomic_DNA"/>
</dbReference>
<name>A0AAD4C812_BOLED</name>
<sequence length="134" mass="15223">MCLVVDLVLYPSPRHWVQETLFAHRSLSATPLRRPATCQRMSYHAFPFTIIPLFIHTLQTNALWILSVALPLAVQSVVNVLFIRSWWDLHHSTLGHTSFSSLFIYLFHMTGQCGCPSPSPGPSHNSSRSPWVVR</sequence>
<dbReference type="Proteomes" id="UP001194468">
    <property type="component" value="Unassembled WGS sequence"/>
</dbReference>
<organism evidence="1 2">
    <name type="scientific">Boletus edulis BED1</name>
    <dbReference type="NCBI Taxonomy" id="1328754"/>
    <lineage>
        <taxon>Eukaryota</taxon>
        <taxon>Fungi</taxon>
        <taxon>Dikarya</taxon>
        <taxon>Basidiomycota</taxon>
        <taxon>Agaricomycotina</taxon>
        <taxon>Agaricomycetes</taxon>
        <taxon>Agaricomycetidae</taxon>
        <taxon>Boletales</taxon>
        <taxon>Boletineae</taxon>
        <taxon>Boletaceae</taxon>
        <taxon>Boletoideae</taxon>
        <taxon>Boletus</taxon>
    </lineage>
</organism>
<evidence type="ECO:0000313" key="1">
    <source>
        <dbReference type="EMBL" id="KAF8451967.1"/>
    </source>
</evidence>
<evidence type="ECO:0000313" key="2">
    <source>
        <dbReference type="Proteomes" id="UP001194468"/>
    </source>
</evidence>
<comment type="caution">
    <text evidence="1">The sequence shown here is derived from an EMBL/GenBank/DDBJ whole genome shotgun (WGS) entry which is preliminary data.</text>
</comment>
<dbReference type="AlphaFoldDB" id="A0AAD4C812"/>
<protein>
    <submittedName>
        <fullName evidence="1">Uncharacterized protein</fullName>
    </submittedName>
</protein>